<keyword evidence="2" id="KW-0521">NADP</keyword>
<dbReference type="PRINTS" id="PR00081">
    <property type="entry name" value="GDHRDH"/>
</dbReference>
<dbReference type="PANTHER" id="PTHR24321">
    <property type="entry name" value="DEHYDROGENASES, SHORT CHAIN"/>
    <property type="match status" value="1"/>
</dbReference>
<dbReference type="InterPro" id="IPR002347">
    <property type="entry name" value="SDR_fam"/>
</dbReference>
<dbReference type="Proteomes" id="UP001610335">
    <property type="component" value="Unassembled WGS sequence"/>
</dbReference>
<evidence type="ECO:0000256" key="1">
    <source>
        <dbReference type="ARBA" id="ARBA00006484"/>
    </source>
</evidence>
<accession>A0ABR4IUE7</accession>
<dbReference type="Gene3D" id="3.40.50.720">
    <property type="entry name" value="NAD(P)-binding Rossmann-like Domain"/>
    <property type="match status" value="1"/>
</dbReference>
<evidence type="ECO:0000256" key="2">
    <source>
        <dbReference type="ARBA" id="ARBA00022857"/>
    </source>
</evidence>
<dbReference type="PRINTS" id="PR00080">
    <property type="entry name" value="SDRFAMILY"/>
</dbReference>
<organism evidence="4 5">
    <name type="scientific">Aspergillus cavernicola</name>
    <dbReference type="NCBI Taxonomy" id="176166"/>
    <lineage>
        <taxon>Eukaryota</taxon>
        <taxon>Fungi</taxon>
        <taxon>Dikarya</taxon>
        <taxon>Ascomycota</taxon>
        <taxon>Pezizomycotina</taxon>
        <taxon>Eurotiomycetes</taxon>
        <taxon>Eurotiomycetidae</taxon>
        <taxon>Eurotiales</taxon>
        <taxon>Aspergillaceae</taxon>
        <taxon>Aspergillus</taxon>
        <taxon>Aspergillus subgen. Nidulantes</taxon>
    </lineage>
</organism>
<proteinExistence type="inferred from homology"/>
<gene>
    <name evidence="4" type="ORF">BDW59DRAFT_140125</name>
</gene>
<protein>
    <recommendedName>
        <fullName evidence="6">NAD(P)-binding protein</fullName>
    </recommendedName>
</protein>
<dbReference type="PROSITE" id="PS00061">
    <property type="entry name" value="ADH_SHORT"/>
    <property type="match status" value="1"/>
</dbReference>
<comment type="similarity">
    <text evidence="1">Belongs to the short-chain dehydrogenases/reductases (SDR) family.</text>
</comment>
<evidence type="ECO:0000313" key="4">
    <source>
        <dbReference type="EMBL" id="KAL2831378.1"/>
    </source>
</evidence>
<keyword evidence="3" id="KW-0560">Oxidoreductase</keyword>
<comment type="caution">
    <text evidence="4">The sequence shown here is derived from an EMBL/GenBank/DDBJ whole genome shotgun (WGS) entry which is preliminary data.</text>
</comment>
<dbReference type="InterPro" id="IPR036291">
    <property type="entry name" value="NAD(P)-bd_dom_sf"/>
</dbReference>
<evidence type="ECO:0008006" key="6">
    <source>
        <dbReference type="Google" id="ProtNLM"/>
    </source>
</evidence>
<evidence type="ECO:0000256" key="3">
    <source>
        <dbReference type="ARBA" id="ARBA00023002"/>
    </source>
</evidence>
<name>A0ABR4IUE7_9EURO</name>
<evidence type="ECO:0000313" key="5">
    <source>
        <dbReference type="Proteomes" id="UP001610335"/>
    </source>
</evidence>
<keyword evidence="5" id="KW-1185">Reference proteome</keyword>
<reference evidence="4 5" key="1">
    <citation type="submission" date="2024-07" db="EMBL/GenBank/DDBJ databases">
        <title>Section-level genome sequencing and comparative genomics of Aspergillus sections Usti and Cavernicolus.</title>
        <authorList>
            <consortium name="Lawrence Berkeley National Laboratory"/>
            <person name="Nybo J.L."/>
            <person name="Vesth T.C."/>
            <person name="Theobald S."/>
            <person name="Frisvad J.C."/>
            <person name="Larsen T.O."/>
            <person name="Kjaerboelling I."/>
            <person name="Rothschild-Mancinelli K."/>
            <person name="Lyhne E.K."/>
            <person name="Kogle M.E."/>
            <person name="Barry K."/>
            <person name="Clum A."/>
            <person name="Na H."/>
            <person name="Ledsgaard L."/>
            <person name="Lin J."/>
            <person name="Lipzen A."/>
            <person name="Kuo A."/>
            <person name="Riley R."/>
            <person name="Mondo S."/>
            <person name="LaButti K."/>
            <person name="Haridas S."/>
            <person name="Pangalinan J."/>
            <person name="Salamov A.A."/>
            <person name="Simmons B.A."/>
            <person name="Magnuson J.K."/>
            <person name="Chen J."/>
            <person name="Drula E."/>
            <person name="Henrissat B."/>
            <person name="Wiebenga A."/>
            <person name="Lubbers R.J."/>
            <person name="Gomes A.C."/>
            <person name="Makela M.R."/>
            <person name="Stajich J."/>
            <person name="Grigoriev I.V."/>
            <person name="Mortensen U.H."/>
            <person name="De vries R.P."/>
            <person name="Baker S.E."/>
            <person name="Andersen M.R."/>
        </authorList>
    </citation>
    <scope>NUCLEOTIDE SEQUENCE [LARGE SCALE GENOMIC DNA]</scope>
    <source>
        <strain evidence="4 5">CBS 600.67</strain>
    </source>
</reference>
<dbReference type="Pfam" id="PF13561">
    <property type="entry name" value="adh_short_C2"/>
    <property type="match status" value="1"/>
</dbReference>
<sequence length="266" mass="27299">MAFFEDKLVVITGAASGIGRATAKLLASRGALLSLSDINAARLEAVKAELDQIAPASNSITAIVDVSSQEQVNTWIRDAVTHFKDRPITAAANLAGVTGTSQGPVSGRVVSDSELDFVWDINVRGIINSLRAELPYLQEGKDGRGGGAIVNAASLSGQVGLLGFLPYVSSKHAVIGITRTMAKEEGAKGIRVNAIAPAMIDTPLLEGVAKGLGTSLSADMFGGGPAPALGRLGDDKEVAELVLFLLGPQSGFISGSVVNIDGGMSF</sequence>
<dbReference type="EMBL" id="JBFXLS010000009">
    <property type="protein sequence ID" value="KAL2831378.1"/>
    <property type="molecule type" value="Genomic_DNA"/>
</dbReference>
<dbReference type="PANTHER" id="PTHR24321:SF8">
    <property type="entry name" value="ESTRADIOL 17-BETA-DEHYDROGENASE 8-RELATED"/>
    <property type="match status" value="1"/>
</dbReference>
<dbReference type="InterPro" id="IPR020904">
    <property type="entry name" value="Sc_DH/Rdtase_CS"/>
</dbReference>
<dbReference type="SUPFAM" id="SSF51735">
    <property type="entry name" value="NAD(P)-binding Rossmann-fold domains"/>
    <property type="match status" value="1"/>
</dbReference>